<comment type="caution">
    <text evidence="8">The sequence shown here is derived from an EMBL/GenBank/DDBJ whole genome shotgun (WGS) entry which is preliminary data.</text>
</comment>
<dbReference type="GO" id="GO:0007165">
    <property type="term" value="P:signal transduction"/>
    <property type="evidence" value="ECO:0007669"/>
    <property type="project" value="TreeGrafter"/>
</dbReference>
<evidence type="ECO:0000313" key="9">
    <source>
        <dbReference type="Proteomes" id="UP001152607"/>
    </source>
</evidence>
<feature type="domain" description="CCHC-type" evidence="7">
    <location>
        <begin position="438"/>
        <end position="454"/>
    </location>
</feature>
<keyword evidence="3" id="KW-0862">Zinc</keyword>
<dbReference type="Pfam" id="PF00098">
    <property type="entry name" value="zf-CCHC"/>
    <property type="match status" value="2"/>
</dbReference>
<feature type="binding site" evidence="4">
    <location>
        <position position="68"/>
    </location>
    <ligand>
        <name>ATP</name>
        <dbReference type="ChEBI" id="CHEBI:30616"/>
    </ligand>
</feature>
<feature type="domain" description="Protein kinase" evidence="6">
    <location>
        <begin position="39"/>
        <end position="325"/>
    </location>
</feature>
<dbReference type="Gene3D" id="4.10.60.10">
    <property type="entry name" value="Zinc finger, CCHC-type"/>
    <property type="match status" value="3"/>
</dbReference>
<evidence type="ECO:0000259" key="6">
    <source>
        <dbReference type="PROSITE" id="PS50011"/>
    </source>
</evidence>
<dbReference type="PROSITE" id="PS00107">
    <property type="entry name" value="PROTEIN_KINASE_ATP"/>
    <property type="match status" value="1"/>
</dbReference>
<feature type="domain" description="CCHC-type" evidence="7">
    <location>
        <begin position="524"/>
        <end position="539"/>
    </location>
</feature>
<feature type="region of interest" description="Disordered" evidence="5">
    <location>
        <begin position="1"/>
        <end position="25"/>
    </location>
</feature>
<dbReference type="AlphaFoldDB" id="A0A9W4XHB5"/>
<dbReference type="Pfam" id="PF00069">
    <property type="entry name" value="Pkinase"/>
    <property type="match status" value="1"/>
</dbReference>
<evidence type="ECO:0000256" key="1">
    <source>
        <dbReference type="ARBA" id="ARBA00022741"/>
    </source>
</evidence>
<dbReference type="CDD" id="cd00180">
    <property type="entry name" value="PKc"/>
    <property type="match status" value="1"/>
</dbReference>
<evidence type="ECO:0000259" key="7">
    <source>
        <dbReference type="PROSITE" id="PS50158"/>
    </source>
</evidence>
<dbReference type="InterPro" id="IPR000719">
    <property type="entry name" value="Prot_kinase_dom"/>
</dbReference>
<protein>
    <recommendedName>
        <fullName evidence="10">Kinase-like protein</fullName>
    </recommendedName>
</protein>
<evidence type="ECO:0000256" key="2">
    <source>
        <dbReference type="ARBA" id="ARBA00022840"/>
    </source>
</evidence>
<dbReference type="OrthoDB" id="4062651at2759"/>
<dbReference type="InterPro" id="IPR017441">
    <property type="entry name" value="Protein_kinase_ATP_BS"/>
</dbReference>
<feature type="compositionally biased region" description="Basic residues" evidence="5">
    <location>
        <begin position="382"/>
        <end position="393"/>
    </location>
</feature>
<name>A0A9W4XHB5_9PLEO</name>
<dbReference type="InterPro" id="IPR052751">
    <property type="entry name" value="Plant_MAPKKK"/>
</dbReference>
<evidence type="ECO:0000256" key="3">
    <source>
        <dbReference type="PROSITE-ProRule" id="PRU00047"/>
    </source>
</evidence>
<keyword evidence="2 4" id="KW-0067">ATP-binding</keyword>
<keyword evidence="9" id="KW-1185">Reference proteome</keyword>
<dbReference type="PROSITE" id="PS50158">
    <property type="entry name" value="ZF_CCHC"/>
    <property type="match status" value="5"/>
</dbReference>
<proteinExistence type="predicted"/>
<dbReference type="Gene3D" id="3.30.200.20">
    <property type="entry name" value="Phosphorylase Kinase, domain 1"/>
    <property type="match status" value="1"/>
</dbReference>
<dbReference type="InterPro" id="IPR036875">
    <property type="entry name" value="Znf_CCHC_sf"/>
</dbReference>
<dbReference type="SMART" id="SM00343">
    <property type="entry name" value="ZnF_C2HC"/>
    <property type="match status" value="8"/>
</dbReference>
<dbReference type="Proteomes" id="UP001152607">
    <property type="component" value="Unassembled WGS sequence"/>
</dbReference>
<feature type="domain" description="CCHC-type" evidence="7">
    <location>
        <begin position="506"/>
        <end position="522"/>
    </location>
</feature>
<dbReference type="SUPFAM" id="SSF57756">
    <property type="entry name" value="Retrovirus zinc finger-like domains"/>
    <property type="match status" value="3"/>
</dbReference>
<accession>A0A9W4XHB5</accession>
<dbReference type="InterPro" id="IPR011009">
    <property type="entry name" value="Kinase-like_dom_sf"/>
</dbReference>
<dbReference type="PROSITE" id="PS50011">
    <property type="entry name" value="PROTEIN_KINASE_DOM"/>
    <property type="match status" value="1"/>
</dbReference>
<dbReference type="PROSITE" id="PS00108">
    <property type="entry name" value="PROTEIN_KINASE_ST"/>
    <property type="match status" value="1"/>
</dbReference>
<feature type="domain" description="CCHC-type" evidence="7">
    <location>
        <begin position="472"/>
        <end position="486"/>
    </location>
</feature>
<dbReference type="Gene3D" id="1.10.510.10">
    <property type="entry name" value="Transferase(Phosphotransferase) domain 1"/>
    <property type="match status" value="1"/>
</dbReference>
<organism evidence="8 9">
    <name type="scientific">Periconia digitata</name>
    <dbReference type="NCBI Taxonomy" id="1303443"/>
    <lineage>
        <taxon>Eukaryota</taxon>
        <taxon>Fungi</taxon>
        <taxon>Dikarya</taxon>
        <taxon>Ascomycota</taxon>
        <taxon>Pezizomycotina</taxon>
        <taxon>Dothideomycetes</taxon>
        <taxon>Pleosporomycetidae</taxon>
        <taxon>Pleosporales</taxon>
        <taxon>Massarineae</taxon>
        <taxon>Periconiaceae</taxon>
        <taxon>Periconia</taxon>
    </lineage>
</organism>
<evidence type="ECO:0000313" key="8">
    <source>
        <dbReference type="EMBL" id="CAI6266890.1"/>
    </source>
</evidence>
<keyword evidence="1 4" id="KW-0547">Nucleotide-binding</keyword>
<dbReference type="SUPFAM" id="SSF56112">
    <property type="entry name" value="Protein kinase-like (PK-like)"/>
    <property type="match status" value="1"/>
</dbReference>
<feature type="domain" description="CCHC-type" evidence="7">
    <location>
        <begin position="490"/>
        <end position="504"/>
    </location>
</feature>
<sequence>MSDTDVQSPSHPPPTNPQNTISPSSLLNFSGTPRSALPFQHIKLLGHGSSAVIELVRDRTTQQTFALKTFPRHNGAQFASAKRALENEVAIMTRLAPHIHIVQVLGTFASSSDLGIMLSPAASDGDLARYITDAVACGVPTRSQRGVLQRAFGCLVRGLSHIHAHTIRHKDIKPQNILVHHGRVMYADFGISFDAEGEDTMTVGPPGAYTPRYCAPEVNDWGDRNRKSDVYSLGCVFVEMLDVLDPGIGLRSKDSLPYHRKIEEIRRRLCEGANGKRDVGVNRGLLGICHDMLDPDQVARIDTADVLQRVVAIAGVELKRENSYFCRDCAKEHLPSSLSTPEDLTEDFTAISLGATSSTEEIVAPPSPTLEHKTSTSPPKKEKTKKKKRSPIKSKSTRYYCKTCNSLGHTTTDCPNICPNCSTLYPGHNPRSCPSLQKCWTCKTRGHYARNCPNVCSACERVGHATAHCPDRCWTCGGLGHTARYCGDACLVCGQFGHATKKCKGRCHRCGGLGHWSRGCREVCFKCGRFGHWAAECRSKGMQPHHQREWQPIIELVPQGPFQVNSRRRQRE</sequence>
<dbReference type="PANTHER" id="PTHR48011">
    <property type="entry name" value="CCR4-NOT TRANSCRIPTIONAL COMPLEX SUBUNIT CAF120-RELATED"/>
    <property type="match status" value="1"/>
</dbReference>
<reference evidence="8" key="1">
    <citation type="submission" date="2023-01" db="EMBL/GenBank/DDBJ databases">
        <authorList>
            <person name="Van Ghelder C."/>
            <person name="Rancurel C."/>
        </authorList>
    </citation>
    <scope>NUCLEOTIDE SEQUENCE</scope>
    <source>
        <strain evidence="8">CNCM I-4278</strain>
    </source>
</reference>
<evidence type="ECO:0000256" key="5">
    <source>
        <dbReference type="SAM" id="MobiDB-lite"/>
    </source>
</evidence>
<feature type="region of interest" description="Disordered" evidence="5">
    <location>
        <begin position="357"/>
        <end position="393"/>
    </location>
</feature>
<keyword evidence="3" id="KW-0863">Zinc-finger</keyword>
<dbReference type="InterPro" id="IPR001878">
    <property type="entry name" value="Znf_CCHC"/>
</dbReference>
<dbReference type="PANTHER" id="PTHR48011:SF4">
    <property type="entry name" value="MITOGEN-ACTIVATED PROTEIN KINASE KINASE KINASE 19"/>
    <property type="match status" value="1"/>
</dbReference>
<evidence type="ECO:0008006" key="10">
    <source>
        <dbReference type="Google" id="ProtNLM"/>
    </source>
</evidence>
<dbReference type="EMBL" id="CAOQHR010000001">
    <property type="protein sequence ID" value="CAI6266890.1"/>
    <property type="molecule type" value="Genomic_DNA"/>
</dbReference>
<gene>
    <name evidence="8" type="ORF">PDIGIT_LOCUS1569</name>
</gene>
<dbReference type="GO" id="GO:0008270">
    <property type="term" value="F:zinc ion binding"/>
    <property type="evidence" value="ECO:0007669"/>
    <property type="project" value="UniProtKB-KW"/>
</dbReference>
<dbReference type="GO" id="GO:0004672">
    <property type="term" value="F:protein kinase activity"/>
    <property type="evidence" value="ECO:0007669"/>
    <property type="project" value="InterPro"/>
</dbReference>
<dbReference type="GO" id="GO:0003676">
    <property type="term" value="F:nucleic acid binding"/>
    <property type="evidence" value="ECO:0007669"/>
    <property type="project" value="InterPro"/>
</dbReference>
<keyword evidence="3" id="KW-0479">Metal-binding</keyword>
<dbReference type="GO" id="GO:0005524">
    <property type="term" value="F:ATP binding"/>
    <property type="evidence" value="ECO:0007669"/>
    <property type="project" value="UniProtKB-UniRule"/>
</dbReference>
<dbReference type="InterPro" id="IPR008271">
    <property type="entry name" value="Ser/Thr_kinase_AS"/>
</dbReference>
<evidence type="ECO:0000256" key="4">
    <source>
        <dbReference type="PROSITE-ProRule" id="PRU10141"/>
    </source>
</evidence>
<dbReference type="SMART" id="SM00220">
    <property type="entry name" value="S_TKc"/>
    <property type="match status" value="1"/>
</dbReference>